<dbReference type="Gene3D" id="3.40.50.620">
    <property type="entry name" value="HUPs"/>
    <property type="match status" value="1"/>
</dbReference>
<dbReference type="AlphaFoldDB" id="A0A1A5YMP7"/>
<dbReference type="Proteomes" id="UP000092024">
    <property type="component" value="Unassembled WGS sequence"/>
</dbReference>
<dbReference type="GO" id="GO:0009398">
    <property type="term" value="P:FMN biosynthetic process"/>
    <property type="evidence" value="ECO:0007669"/>
    <property type="project" value="UniProtKB-UniRule"/>
</dbReference>
<keyword evidence="7 14" id="KW-0547">Nucleotide-binding</keyword>
<dbReference type="InterPro" id="IPR023468">
    <property type="entry name" value="Riboflavin_kinase"/>
</dbReference>
<evidence type="ECO:0000256" key="7">
    <source>
        <dbReference type="ARBA" id="ARBA00022741"/>
    </source>
</evidence>
<dbReference type="GO" id="GO:0006747">
    <property type="term" value="P:FAD biosynthetic process"/>
    <property type="evidence" value="ECO:0007669"/>
    <property type="project" value="UniProtKB-UniRule"/>
</dbReference>
<keyword evidence="4 14" id="KW-0288">FMN</keyword>
<dbReference type="Pfam" id="PF01687">
    <property type="entry name" value="Flavokinase"/>
    <property type="match status" value="1"/>
</dbReference>
<dbReference type="Gene3D" id="2.40.30.30">
    <property type="entry name" value="Riboflavin kinase-like"/>
    <property type="match status" value="1"/>
</dbReference>
<dbReference type="GO" id="GO:0008531">
    <property type="term" value="F:riboflavin kinase activity"/>
    <property type="evidence" value="ECO:0007669"/>
    <property type="project" value="UniProtKB-UniRule"/>
</dbReference>
<comment type="pathway">
    <text evidence="1 14">Cofactor biosynthesis; FAD biosynthesis; FAD from FMN: step 1/1.</text>
</comment>
<dbReference type="SUPFAM" id="SSF82114">
    <property type="entry name" value="Riboflavin kinase-like"/>
    <property type="match status" value="1"/>
</dbReference>
<dbReference type="PANTHER" id="PTHR22749">
    <property type="entry name" value="RIBOFLAVIN KINASE/FMN ADENYLYLTRANSFERASE"/>
    <property type="match status" value="1"/>
</dbReference>
<comment type="similarity">
    <text evidence="14">Belongs to the ribF family.</text>
</comment>
<feature type="domain" description="Riboflavin kinase" evidence="15">
    <location>
        <begin position="187"/>
        <end position="313"/>
    </location>
</feature>
<dbReference type="STRING" id="1844972.A7K91_16440"/>
<evidence type="ECO:0000256" key="3">
    <source>
        <dbReference type="ARBA" id="ARBA00022630"/>
    </source>
</evidence>
<evidence type="ECO:0000256" key="8">
    <source>
        <dbReference type="ARBA" id="ARBA00022777"/>
    </source>
</evidence>
<reference evidence="16 17" key="1">
    <citation type="submission" date="2016-05" db="EMBL/GenBank/DDBJ databases">
        <title>Paenibacillus oryzae. sp. nov., isolated from the rice root.</title>
        <authorList>
            <person name="Zhang J."/>
            <person name="Zhang X."/>
        </authorList>
    </citation>
    <scope>NUCLEOTIDE SEQUENCE [LARGE SCALE GENOMIC DNA]</scope>
    <source>
        <strain evidence="16 17">1DrF-4</strain>
    </source>
</reference>
<dbReference type="PANTHER" id="PTHR22749:SF6">
    <property type="entry name" value="RIBOFLAVIN KINASE"/>
    <property type="match status" value="1"/>
</dbReference>
<dbReference type="InterPro" id="IPR014729">
    <property type="entry name" value="Rossmann-like_a/b/a_fold"/>
</dbReference>
<dbReference type="RefSeq" id="WP_068681150.1">
    <property type="nucleotide sequence ID" value="NZ_LYPA01000043.1"/>
</dbReference>
<keyword evidence="10 14" id="KW-0067">ATP-binding</keyword>
<evidence type="ECO:0000256" key="14">
    <source>
        <dbReference type="PIRNR" id="PIRNR004491"/>
    </source>
</evidence>
<keyword evidence="11" id="KW-0511">Multifunctional enzyme</keyword>
<keyword evidence="5 14" id="KW-0808">Transferase</keyword>
<dbReference type="CDD" id="cd02064">
    <property type="entry name" value="FAD_synthetase_N"/>
    <property type="match status" value="1"/>
</dbReference>
<evidence type="ECO:0000256" key="11">
    <source>
        <dbReference type="ARBA" id="ARBA00023268"/>
    </source>
</evidence>
<dbReference type="PIRSF" id="PIRSF004491">
    <property type="entry name" value="FAD_Synth"/>
    <property type="match status" value="1"/>
</dbReference>
<gene>
    <name evidence="16" type="ORF">A7K91_16440</name>
</gene>
<dbReference type="UniPathway" id="UPA00277">
    <property type="reaction ID" value="UER00407"/>
</dbReference>
<dbReference type="NCBIfam" id="NF004160">
    <property type="entry name" value="PRK05627.1-3"/>
    <property type="match status" value="1"/>
</dbReference>
<name>A0A1A5YMP7_9BACL</name>
<keyword evidence="17" id="KW-1185">Reference proteome</keyword>
<dbReference type="NCBIfam" id="TIGR00083">
    <property type="entry name" value="ribF"/>
    <property type="match status" value="1"/>
</dbReference>
<evidence type="ECO:0000256" key="6">
    <source>
        <dbReference type="ARBA" id="ARBA00022695"/>
    </source>
</evidence>
<evidence type="ECO:0000256" key="9">
    <source>
        <dbReference type="ARBA" id="ARBA00022827"/>
    </source>
</evidence>
<dbReference type="InterPro" id="IPR023465">
    <property type="entry name" value="Riboflavin_kinase_dom_sf"/>
</dbReference>
<dbReference type="SUPFAM" id="SSF52374">
    <property type="entry name" value="Nucleotidylyl transferase"/>
    <property type="match status" value="1"/>
</dbReference>
<dbReference type="GO" id="GO:0005524">
    <property type="term" value="F:ATP binding"/>
    <property type="evidence" value="ECO:0007669"/>
    <property type="project" value="UniProtKB-UniRule"/>
</dbReference>
<comment type="caution">
    <text evidence="16">The sequence shown here is derived from an EMBL/GenBank/DDBJ whole genome shotgun (WGS) entry which is preliminary data.</text>
</comment>
<organism evidence="16 17">
    <name type="scientific">Paenibacillus oryzae</name>
    <dbReference type="NCBI Taxonomy" id="1844972"/>
    <lineage>
        <taxon>Bacteria</taxon>
        <taxon>Bacillati</taxon>
        <taxon>Bacillota</taxon>
        <taxon>Bacilli</taxon>
        <taxon>Bacillales</taxon>
        <taxon>Paenibacillaceae</taxon>
        <taxon>Paenibacillus</taxon>
    </lineage>
</organism>
<keyword evidence="8 14" id="KW-0418">Kinase</keyword>
<evidence type="ECO:0000256" key="13">
    <source>
        <dbReference type="ARBA" id="ARBA00049494"/>
    </source>
</evidence>
<keyword evidence="3 14" id="KW-0285">Flavoprotein</keyword>
<evidence type="ECO:0000256" key="12">
    <source>
        <dbReference type="ARBA" id="ARBA00047880"/>
    </source>
</evidence>
<dbReference type="NCBIfam" id="NF004162">
    <property type="entry name" value="PRK05627.1-5"/>
    <property type="match status" value="1"/>
</dbReference>
<comment type="pathway">
    <text evidence="2 14">Cofactor biosynthesis; FMN biosynthesis; FMN from riboflavin (ATP route): step 1/1.</text>
</comment>
<comment type="catalytic activity">
    <reaction evidence="13 14">
        <text>FMN + ATP + H(+) = FAD + diphosphate</text>
        <dbReference type="Rhea" id="RHEA:17237"/>
        <dbReference type="ChEBI" id="CHEBI:15378"/>
        <dbReference type="ChEBI" id="CHEBI:30616"/>
        <dbReference type="ChEBI" id="CHEBI:33019"/>
        <dbReference type="ChEBI" id="CHEBI:57692"/>
        <dbReference type="ChEBI" id="CHEBI:58210"/>
        <dbReference type="EC" id="2.7.7.2"/>
    </reaction>
</comment>
<keyword evidence="6 14" id="KW-0548">Nucleotidyltransferase</keyword>
<evidence type="ECO:0000259" key="15">
    <source>
        <dbReference type="SMART" id="SM00904"/>
    </source>
</evidence>
<keyword evidence="9 14" id="KW-0274">FAD</keyword>
<dbReference type="GO" id="GO:0003919">
    <property type="term" value="F:FMN adenylyltransferase activity"/>
    <property type="evidence" value="ECO:0007669"/>
    <property type="project" value="UniProtKB-UniRule"/>
</dbReference>
<evidence type="ECO:0000256" key="1">
    <source>
        <dbReference type="ARBA" id="ARBA00004726"/>
    </source>
</evidence>
<proteinExistence type="inferred from homology"/>
<evidence type="ECO:0000313" key="16">
    <source>
        <dbReference type="EMBL" id="OBR66823.1"/>
    </source>
</evidence>
<accession>A0A1A5YMP7</accession>
<dbReference type="InterPro" id="IPR015865">
    <property type="entry name" value="Riboflavin_kinase_bac/euk"/>
</dbReference>
<dbReference type="Pfam" id="PF06574">
    <property type="entry name" value="FAD_syn"/>
    <property type="match status" value="1"/>
</dbReference>
<dbReference type="InterPro" id="IPR002606">
    <property type="entry name" value="Riboflavin_kinase_bac"/>
</dbReference>
<comment type="catalytic activity">
    <reaction evidence="12 14">
        <text>riboflavin + ATP = FMN + ADP + H(+)</text>
        <dbReference type="Rhea" id="RHEA:14357"/>
        <dbReference type="ChEBI" id="CHEBI:15378"/>
        <dbReference type="ChEBI" id="CHEBI:30616"/>
        <dbReference type="ChEBI" id="CHEBI:57986"/>
        <dbReference type="ChEBI" id="CHEBI:58210"/>
        <dbReference type="ChEBI" id="CHEBI:456216"/>
        <dbReference type="EC" id="2.7.1.26"/>
    </reaction>
</comment>
<evidence type="ECO:0000256" key="2">
    <source>
        <dbReference type="ARBA" id="ARBA00005201"/>
    </source>
</evidence>
<evidence type="ECO:0000256" key="5">
    <source>
        <dbReference type="ARBA" id="ARBA00022679"/>
    </source>
</evidence>
<dbReference type="UniPathway" id="UPA00276">
    <property type="reaction ID" value="UER00406"/>
</dbReference>
<dbReference type="GO" id="GO:0009231">
    <property type="term" value="P:riboflavin biosynthetic process"/>
    <property type="evidence" value="ECO:0007669"/>
    <property type="project" value="InterPro"/>
</dbReference>
<dbReference type="EC" id="2.7.7.2" evidence="14"/>
<evidence type="ECO:0000256" key="4">
    <source>
        <dbReference type="ARBA" id="ARBA00022643"/>
    </source>
</evidence>
<protein>
    <recommendedName>
        <fullName evidence="14">Riboflavin biosynthesis protein</fullName>
    </recommendedName>
    <domain>
        <recommendedName>
            <fullName evidence="14">Riboflavin kinase</fullName>
            <ecNumber evidence="14">2.7.1.26</ecNumber>
        </recommendedName>
        <alternativeName>
            <fullName evidence="14">Flavokinase</fullName>
        </alternativeName>
    </domain>
    <domain>
        <recommendedName>
            <fullName evidence="14">FMN adenylyltransferase</fullName>
            <ecNumber evidence="14">2.7.7.2</ecNumber>
        </recommendedName>
        <alternativeName>
            <fullName evidence="14">FAD pyrophosphorylase</fullName>
        </alternativeName>
        <alternativeName>
            <fullName evidence="14">FAD synthase</fullName>
        </alternativeName>
    </domain>
</protein>
<evidence type="ECO:0000256" key="10">
    <source>
        <dbReference type="ARBA" id="ARBA00022840"/>
    </source>
</evidence>
<dbReference type="EMBL" id="LYPA01000043">
    <property type="protein sequence ID" value="OBR66823.1"/>
    <property type="molecule type" value="Genomic_DNA"/>
</dbReference>
<dbReference type="FunFam" id="3.40.50.620:FF:000021">
    <property type="entry name" value="Riboflavin biosynthesis protein"/>
    <property type="match status" value="1"/>
</dbReference>
<sequence length="317" mass="35101">MEIIHISYPLSKTESGEGNKQLSMAIGHFDGVHRGHQDVIARAVTAGKERGLTPAVLTFSPHPKEVLGHGQHYFSCLTPPRVKMEQFAKLGVEIVYIMKFDREFAALPPKSFVDCVLEPLGARHAVVGFDFTFGSKGAGKAETLMELCSPSITVNIVEPFHLENQKVSSTRVREALGQGDLEVVNMLLGRPYEVCGVVVHGDKRGRTIGFPTANLELDGSYVQPRLGVYAITARVDGEQYGGVLNFGMKPTFNAGEIKPVMEAHLFDFSREIYDQSMSIQFRHFIRAERKFSSAAELIAQIALDRDTAEAWLDQHLQ</sequence>
<dbReference type="SMART" id="SM00904">
    <property type="entry name" value="Flavokinase"/>
    <property type="match status" value="1"/>
</dbReference>
<dbReference type="InterPro" id="IPR015864">
    <property type="entry name" value="FAD_synthase"/>
</dbReference>
<evidence type="ECO:0000313" key="17">
    <source>
        <dbReference type="Proteomes" id="UP000092024"/>
    </source>
</evidence>
<dbReference type="EC" id="2.7.1.26" evidence="14"/>